<accession>A0AA86VK18</accession>
<dbReference type="Gramene" id="rna-AYBTSS11_LOCUS23302">
    <property type="protein sequence ID" value="CAJ1971302.1"/>
    <property type="gene ID" value="gene-AYBTSS11_LOCUS23302"/>
</dbReference>
<evidence type="ECO:0000313" key="2">
    <source>
        <dbReference type="Proteomes" id="UP001189624"/>
    </source>
</evidence>
<protein>
    <submittedName>
        <fullName evidence="1">Uncharacterized protein</fullName>
    </submittedName>
</protein>
<sequence length="203" mass="23347">MEIKGVLKENDGLRKLSSSFDISSLSNHALEWGSCKTLNSFNKVLMELGCPTKAWKFRFVVLPHTCLTIFHFPGLHLFTYVRLRHRLKLKANNKSGFTPSTLQHFNVNAAEVATSTSLWPMTFHDIELKGFPKPKACIALKFIKVEQIGEETESLGEKWGFQSCLENFFMRRHKQCLSMALRAKMLMQLGKPFSRQYMDKEKA</sequence>
<name>A0AA86VK18_9FABA</name>
<organism evidence="1 2">
    <name type="scientific">Sphenostylis stenocarpa</name>
    <dbReference type="NCBI Taxonomy" id="92480"/>
    <lineage>
        <taxon>Eukaryota</taxon>
        <taxon>Viridiplantae</taxon>
        <taxon>Streptophyta</taxon>
        <taxon>Embryophyta</taxon>
        <taxon>Tracheophyta</taxon>
        <taxon>Spermatophyta</taxon>
        <taxon>Magnoliopsida</taxon>
        <taxon>eudicotyledons</taxon>
        <taxon>Gunneridae</taxon>
        <taxon>Pentapetalae</taxon>
        <taxon>rosids</taxon>
        <taxon>fabids</taxon>
        <taxon>Fabales</taxon>
        <taxon>Fabaceae</taxon>
        <taxon>Papilionoideae</taxon>
        <taxon>50 kb inversion clade</taxon>
        <taxon>NPAAA clade</taxon>
        <taxon>indigoferoid/millettioid clade</taxon>
        <taxon>Phaseoleae</taxon>
        <taxon>Sphenostylis</taxon>
    </lineage>
</organism>
<dbReference type="AlphaFoldDB" id="A0AA86VK18"/>
<keyword evidence="2" id="KW-1185">Reference proteome</keyword>
<dbReference type="Proteomes" id="UP001189624">
    <property type="component" value="Chromosome 8"/>
</dbReference>
<reference evidence="1" key="1">
    <citation type="submission" date="2023-10" db="EMBL/GenBank/DDBJ databases">
        <authorList>
            <person name="Domelevo Entfellner J.-B."/>
        </authorList>
    </citation>
    <scope>NUCLEOTIDE SEQUENCE</scope>
</reference>
<proteinExistence type="predicted"/>
<dbReference type="EMBL" id="OY731405">
    <property type="protein sequence ID" value="CAJ1971302.1"/>
    <property type="molecule type" value="Genomic_DNA"/>
</dbReference>
<evidence type="ECO:0000313" key="1">
    <source>
        <dbReference type="EMBL" id="CAJ1971302.1"/>
    </source>
</evidence>
<gene>
    <name evidence="1" type="ORF">AYBTSS11_LOCUS23302</name>
</gene>